<dbReference type="NCBIfam" id="NF004132">
    <property type="entry name" value="PRK05618.2-2"/>
    <property type="match status" value="1"/>
</dbReference>
<comment type="function">
    <text evidence="5">This is one of the proteins that binds to the 5S RNA in the ribosome where it forms part of the central protuberance.</text>
</comment>
<reference evidence="9 10" key="1">
    <citation type="submission" date="2019-04" db="EMBL/GenBank/DDBJ databases">
        <title>Psychroflexus halotolerans sp. nov., isolated from a marine solar saltern.</title>
        <authorList>
            <person name="Feng X."/>
        </authorList>
    </citation>
    <scope>NUCLEOTIDE SEQUENCE [LARGE SCALE GENOMIC DNA]</scope>
    <source>
        <strain evidence="9 10">WDS2C27</strain>
    </source>
</reference>
<dbReference type="InterPro" id="IPR020057">
    <property type="entry name" value="Ribosomal_bL25_b-dom"/>
</dbReference>
<keyword evidence="1 5" id="KW-0699">rRNA-binding</keyword>
<evidence type="ECO:0000256" key="6">
    <source>
        <dbReference type="SAM" id="MobiDB-lite"/>
    </source>
</evidence>
<dbReference type="InterPro" id="IPR020930">
    <property type="entry name" value="Ribosomal_uL5_bac-type"/>
</dbReference>
<dbReference type="Pfam" id="PF14693">
    <property type="entry name" value="Ribosomal_TL5_C"/>
    <property type="match status" value="1"/>
</dbReference>
<evidence type="ECO:0000256" key="4">
    <source>
        <dbReference type="ARBA" id="ARBA00023274"/>
    </source>
</evidence>
<accession>A0A4U5TQL0</accession>
<keyword evidence="4 5" id="KW-0687">Ribonucleoprotein</keyword>
<dbReference type="PANTHER" id="PTHR33284:SF1">
    <property type="entry name" value="RIBOSOMAL PROTEIN L25_GLN-TRNA SYNTHETASE, ANTI-CODON-BINDING DOMAIN-CONTAINING PROTEIN"/>
    <property type="match status" value="1"/>
</dbReference>
<dbReference type="RefSeq" id="WP_138932310.1">
    <property type="nucleotide sequence ID" value="NZ_SWMU01000003.1"/>
</dbReference>
<evidence type="ECO:0000259" key="8">
    <source>
        <dbReference type="Pfam" id="PF14693"/>
    </source>
</evidence>
<feature type="domain" description="Large ribosomal subunit protein bL25 L25" evidence="7">
    <location>
        <begin position="6"/>
        <end position="90"/>
    </location>
</feature>
<dbReference type="GO" id="GO:0003735">
    <property type="term" value="F:structural constituent of ribosome"/>
    <property type="evidence" value="ECO:0007669"/>
    <property type="project" value="InterPro"/>
</dbReference>
<comment type="subunit">
    <text evidence="5">Part of the 50S ribosomal subunit; part of the 5S rRNA/L5/L18/L25 subcomplex. Contacts the 5S rRNA. Binds to the 5S rRNA independently of L5 and L18.</text>
</comment>
<dbReference type="GO" id="GO:0006412">
    <property type="term" value="P:translation"/>
    <property type="evidence" value="ECO:0007669"/>
    <property type="project" value="UniProtKB-UniRule"/>
</dbReference>
<dbReference type="OrthoDB" id="9786489at2"/>
<dbReference type="PANTHER" id="PTHR33284">
    <property type="entry name" value="RIBOSOMAL PROTEIN L25/GLN-TRNA SYNTHETASE, ANTI-CODON-BINDING DOMAIN-CONTAINING PROTEIN"/>
    <property type="match status" value="1"/>
</dbReference>
<dbReference type="CDD" id="cd00495">
    <property type="entry name" value="Ribosomal_L25_TL5_CTC"/>
    <property type="match status" value="1"/>
</dbReference>
<dbReference type="GO" id="GO:0022625">
    <property type="term" value="C:cytosolic large ribosomal subunit"/>
    <property type="evidence" value="ECO:0007669"/>
    <property type="project" value="TreeGrafter"/>
</dbReference>
<keyword evidence="3 5" id="KW-0689">Ribosomal protein</keyword>
<evidence type="ECO:0000256" key="5">
    <source>
        <dbReference type="HAMAP-Rule" id="MF_01334"/>
    </source>
</evidence>
<keyword evidence="2 5" id="KW-0694">RNA-binding</keyword>
<keyword evidence="10" id="KW-1185">Reference proteome</keyword>
<dbReference type="Gene3D" id="2.170.120.20">
    <property type="entry name" value="Ribosomal protein L25, beta domain"/>
    <property type="match status" value="1"/>
</dbReference>
<dbReference type="NCBIfam" id="TIGR00731">
    <property type="entry name" value="bL25_bact_ctc"/>
    <property type="match status" value="1"/>
</dbReference>
<dbReference type="HAMAP" id="MF_01334">
    <property type="entry name" value="Ribosomal_bL25_CTC"/>
    <property type="match status" value="1"/>
</dbReference>
<comment type="caution">
    <text evidence="9">The sequence shown here is derived from an EMBL/GenBank/DDBJ whole genome shotgun (WGS) entry which is preliminary data.</text>
</comment>
<protein>
    <recommendedName>
        <fullName evidence="5">Large ribosomal subunit protein bL25</fullName>
    </recommendedName>
    <alternativeName>
        <fullName evidence="5">General stress protein CTC</fullName>
    </alternativeName>
</protein>
<proteinExistence type="inferred from homology"/>
<dbReference type="Pfam" id="PF01386">
    <property type="entry name" value="Ribosomal_L25p"/>
    <property type="match status" value="1"/>
</dbReference>
<dbReference type="Proteomes" id="UP000306552">
    <property type="component" value="Unassembled WGS sequence"/>
</dbReference>
<organism evidence="9 10">
    <name type="scientific">Mesohalobacter halotolerans</name>
    <dbReference type="NCBI Taxonomy" id="1883405"/>
    <lineage>
        <taxon>Bacteria</taxon>
        <taxon>Pseudomonadati</taxon>
        <taxon>Bacteroidota</taxon>
        <taxon>Flavobacteriia</taxon>
        <taxon>Flavobacteriales</taxon>
        <taxon>Flavobacteriaceae</taxon>
        <taxon>Mesohalobacter</taxon>
    </lineage>
</organism>
<dbReference type="SUPFAM" id="SSF50715">
    <property type="entry name" value="Ribosomal protein L25-like"/>
    <property type="match status" value="1"/>
</dbReference>
<evidence type="ECO:0000256" key="3">
    <source>
        <dbReference type="ARBA" id="ARBA00022980"/>
    </source>
</evidence>
<feature type="compositionally biased region" description="Acidic residues" evidence="6">
    <location>
        <begin position="185"/>
        <end position="217"/>
    </location>
</feature>
<comment type="similarity">
    <text evidence="5">Belongs to the bacterial ribosomal protein bL25 family. CTC subfamily.</text>
</comment>
<dbReference type="InterPro" id="IPR020056">
    <property type="entry name" value="Rbsml_bL25/Gln-tRNA_synth_N"/>
</dbReference>
<sequence>MKSITINGSKRESVGKKATKALRNAGEIPCVLYGGNDVTHFSAPSIAFKDLVYTADVHTVNLVLDGKKANAVLQDIQFHPVTDEILHMDFYKFEDDQEITMEIPIHAEGTPKGVKNGGVLRFNLRRMEVRGLAKDLPDYIVANVTPLKIGDKLDAASVKSDDYTILHPDSTVICQVRTPRNLELLEPDTEEDEEGEGEEGEGEEGEATEGDGDNQAEGEDKKEE</sequence>
<evidence type="ECO:0000259" key="7">
    <source>
        <dbReference type="Pfam" id="PF01386"/>
    </source>
</evidence>
<evidence type="ECO:0000256" key="1">
    <source>
        <dbReference type="ARBA" id="ARBA00022730"/>
    </source>
</evidence>
<dbReference type="InterPro" id="IPR011035">
    <property type="entry name" value="Ribosomal_bL25/Gln-tRNA_synth"/>
</dbReference>
<feature type="domain" description="Large ribosomal subunit protein bL25 beta" evidence="8">
    <location>
        <begin position="98"/>
        <end position="180"/>
    </location>
</feature>
<dbReference type="GO" id="GO:0008097">
    <property type="term" value="F:5S rRNA binding"/>
    <property type="evidence" value="ECO:0007669"/>
    <property type="project" value="InterPro"/>
</dbReference>
<dbReference type="InterPro" id="IPR037121">
    <property type="entry name" value="Ribosomal_bL25_C"/>
</dbReference>
<evidence type="ECO:0000313" key="10">
    <source>
        <dbReference type="Proteomes" id="UP000306552"/>
    </source>
</evidence>
<dbReference type="AlphaFoldDB" id="A0A4U5TQL0"/>
<dbReference type="InterPro" id="IPR029751">
    <property type="entry name" value="Ribosomal_L25_dom"/>
</dbReference>
<dbReference type="EMBL" id="SWMU01000003">
    <property type="protein sequence ID" value="TKS56192.1"/>
    <property type="molecule type" value="Genomic_DNA"/>
</dbReference>
<gene>
    <name evidence="5" type="primary">rplY</name>
    <name evidence="5" type="synonym">ctc</name>
    <name evidence="9" type="ORF">FCN74_09275</name>
</gene>
<evidence type="ECO:0000313" key="9">
    <source>
        <dbReference type="EMBL" id="TKS56192.1"/>
    </source>
</evidence>
<evidence type="ECO:0000256" key="2">
    <source>
        <dbReference type="ARBA" id="ARBA00022884"/>
    </source>
</evidence>
<dbReference type="Gene3D" id="2.40.240.10">
    <property type="entry name" value="Ribosomal Protein L25, Chain P"/>
    <property type="match status" value="1"/>
</dbReference>
<dbReference type="InterPro" id="IPR001021">
    <property type="entry name" value="Ribosomal_bL25_long"/>
</dbReference>
<feature type="region of interest" description="Disordered" evidence="6">
    <location>
        <begin position="178"/>
        <end position="224"/>
    </location>
</feature>
<name>A0A4U5TQL0_9FLAO</name>